<gene>
    <name evidence="2" type="ORF">PUW23_23360</name>
    <name evidence="3" type="ORF">PUW25_23205</name>
</gene>
<dbReference type="EMBL" id="CP118101">
    <property type="protein sequence ID" value="WDH82348.1"/>
    <property type="molecule type" value="Genomic_DNA"/>
</dbReference>
<sequence>MNLMALSAVLVFSLIIVLKDHKNLKNYKPINRILSYVIIGLGIGIWIYTLSPIPVIHPTYLISQWMYPYIPVPSE</sequence>
<keyword evidence="1" id="KW-0812">Transmembrane</keyword>
<dbReference type="Proteomes" id="UP001220962">
    <property type="component" value="Chromosome"/>
</dbReference>
<feature type="transmembrane region" description="Helical" evidence="1">
    <location>
        <begin position="35"/>
        <end position="56"/>
    </location>
</feature>
<keyword evidence="5" id="KW-1185">Reference proteome</keyword>
<proteinExistence type="predicted"/>
<keyword evidence="1" id="KW-1133">Transmembrane helix</keyword>
<accession>A0AAX3MYA3</accession>
<evidence type="ECO:0000313" key="4">
    <source>
        <dbReference type="Proteomes" id="UP001220962"/>
    </source>
</evidence>
<keyword evidence="1" id="KW-0472">Membrane</keyword>
<evidence type="ECO:0000313" key="2">
    <source>
        <dbReference type="EMBL" id="WDH82348.1"/>
    </source>
</evidence>
<dbReference type="AlphaFoldDB" id="A0AAX3MYA3"/>
<evidence type="ECO:0000313" key="5">
    <source>
        <dbReference type="Proteomes" id="UP001221519"/>
    </source>
</evidence>
<evidence type="ECO:0000256" key="1">
    <source>
        <dbReference type="SAM" id="Phobius"/>
    </source>
</evidence>
<name>A0AAX3MYA3_9BACL</name>
<reference evidence="2 5" key="1">
    <citation type="submission" date="2023-02" db="EMBL/GenBank/DDBJ databases">
        <title>Pathogen: clinical or host-associated sample.</title>
        <authorList>
            <person name="Hergert J."/>
            <person name="Casey R."/>
            <person name="Wagner J."/>
            <person name="Young E.L."/>
            <person name="Oakeson K.F."/>
        </authorList>
    </citation>
    <scope>NUCLEOTIDE SEQUENCE</scope>
    <source>
        <strain evidence="3 5">2022CK-00829</strain>
        <strain evidence="2">2022CK-00830</strain>
    </source>
</reference>
<organism evidence="2 4">
    <name type="scientific">Paenibacillus urinalis</name>
    <dbReference type="NCBI Taxonomy" id="521520"/>
    <lineage>
        <taxon>Bacteria</taxon>
        <taxon>Bacillati</taxon>
        <taxon>Bacillota</taxon>
        <taxon>Bacilli</taxon>
        <taxon>Bacillales</taxon>
        <taxon>Paenibacillaceae</taxon>
        <taxon>Paenibacillus</taxon>
    </lineage>
</organism>
<dbReference type="EMBL" id="CP118108">
    <property type="protein sequence ID" value="WDI02067.1"/>
    <property type="molecule type" value="Genomic_DNA"/>
</dbReference>
<dbReference type="Proteomes" id="UP001221519">
    <property type="component" value="Chromosome"/>
</dbReference>
<evidence type="ECO:0000313" key="3">
    <source>
        <dbReference type="EMBL" id="WDI02067.1"/>
    </source>
</evidence>
<dbReference type="RefSeq" id="WP_047912452.1">
    <property type="nucleotide sequence ID" value="NZ_CP118101.1"/>
</dbReference>
<protein>
    <submittedName>
        <fullName evidence="2">Uncharacterized protein</fullName>
    </submittedName>
</protein>